<accession>A0A0G4J2U5</accession>
<keyword evidence="10" id="KW-1185">Reference proteome</keyword>
<gene>
    <name evidence="8" type="ORF">PBRA_002233</name>
    <name evidence="9" type="ORF">PLBR_LOCUS6041</name>
</gene>
<comment type="subunit">
    <text evidence="5">Component of the small ribosomal subunit. Mature ribosomes consist of a small (40S) and a large (60S) subunit. The 40S subunit contains about 33 different proteins and 1 molecule of RNA (18S). The 60S subunit contains about 49 different proteins and 3 molecules of RNA (25S, 5.8S and 5S).</text>
</comment>
<dbReference type="AlphaFoldDB" id="A0A0G4J2U5"/>
<comment type="subcellular location">
    <subcellularLocation>
        <location evidence="1 5">Cytoplasm</location>
    </subcellularLocation>
</comment>
<reference evidence="8 10" key="1">
    <citation type="submission" date="2015-02" db="EMBL/GenBank/DDBJ databases">
        <authorList>
            <person name="Chooi Y.-H."/>
        </authorList>
    </citation>
    <scope>NUCLEOTIDE SEQUENCE [LARGE SCALE GENOMIC DNA]</scope>
    <source>
        <strain evidence="8">E3</strain>
    </source>
</reference>
<dbReference type="InterPro" id="IPR027500">
    <property type="entry name" value="Ribosomal_eS1_euk"/>
</dbReference>
<protein>
    <recommendedName>
        <fullName evidence="5">Small ribosomal subunit protein eS1</fullName>
    </recommendedName>
</protein>
<feature type="compositionally biased region" description="Basic residues" evidence="7">
    <location>
        <begin position="1"/>
        <end position="16"/>
    </location>
</feature>
<dbReference type="PROSITE" id="PS01191">
    <property type="entry name" value="RIBOSOMAL_S3AE"/>
    <property type="match status" value="1"/>
</dbReference>
<feature type="region of interest" description="Disordered" evidence="7">
    <location>
        <begin position="1"/>
        <end position="20"/>
    </location>
</feature>
<evidence type="ECO:0000313" key="10">
    <source>
        <dbReference type="Proteomes" id="UP000039324"/>
    </source>
</evidence>
<feature type="initiator methionine" description="Removed" evidence="5">
    <location>
        <position position="1"/>
    </location>
</feature>
<dbReference type="GO" id="GO:0022627">
    <property type="term" value="C:cytosolic small ribosomal subunit"/>
    <property type="evidence" value="ECO:0007669"/>
    <property type="project" value="UniProtKB-UniRule"/>
</dbReference>
<dbReference type="SMART" id="SM01397">
    <property type="entry name" value="Ribosomal_S3Ae"/>
    <property type="match status" value="1"/>
</dbReference>
<dbReference type="PANTHER" id="PTHR11830">
    <property type="entry name" value="40S RIBOSOMAL PROTEIN S3A"/>
    <property type="match status" value="1"/>
</dbReference>
<dbReference type="OMA" id="TRFKGHE"/>
<comment type="similarity">
    <text evidence="5 6">Belongs to the eukaryotic ribosomal protein eS1 family.</text>
</comment>
<reference evidence="9 11" key="2">
    <citation type="submission" date="2018-03" db="EMBL/GenBank/DDBJ databases">
        <authorList>
            <person name="Fogelqvist J."/>
        </authorList>
    </citation>
    <scope>NUCLEOTIDE SEQUENCE [LARGE SCALE GENOMIC DNA]</scope>
</reference>
<evidence type="ECO:0000256" key="2">
    <source>
        <dbReference type="ARBA" id="ARBA00022490"/>
    </source>
</evidence>
<evidence type="ECO:0000313" key="8">
    <source>
        <dbReference type="EMBL" id="CEP01968.1"/>
    </source>
</evidence>
<evidence type="ECO:0000256" key="1">
    <source>
        <dbReference type="ARBA" id="ARBA00004496"/>
    </source>
</evidence>
<dbReference type="Proteomes" id="UP000039324">
    <property type="component" value="Unassembled WGS sequence"/>
</dbReference>
<evidence type="ECO:0000256" key="4">
    <source>
        <dbReference type="ARBA" id="ARBA00023274"/>
    </source>
</evidence>
<dbReference type="EMBL" id="CDSF01000122">
    <property type="protein sequence ID" value="CEP01968.1"/>
    <property type="molecule type" value="Genomic_DNA"/>
</dbReference>
<keyword evidence="9" id="KW-0496">Mitochondrion</keyword>
<dbReference type="STRING" id="37360.A0A0G4J2U5"/>
<evidence type="ECO:0000256" key="3">
    <source>
        <dbReference type="ARBA" id="ARBA00022980"/>
    </source>
</evidence>
<keyword evidence="3 5" id="KW-0689">Ribosomal protein</keyword>
<dbReference type="GO" id="GO:0006412">
    <property type="term" value="P:translation"/>
    <property type="evidence" value="ECO:0007669"/>
    <property type="project" value="UniProtKB-UniRule"/>
</dbReference>
<evidence type="ECO:0000256" key="6">
    <source>
        <dbReference type="RuleBase" id="RU000668"/>
    </source>
</evidence>
<dbReference type="Pfam" id="PF01015">
    <property type="entry name" value="Ribosomal_S3Ae"/>
    <property type="match status" value="1"/>
</dbReference>
<geneLocation type="mitochondrion" evidence="9"/>
<proteinExistence type="inferred from homology"/>
<evidence type="ECO:0000256" key="7">
    <source>
        <dbReference type="SAM" id="MobiDB-lite"/>
    </source>
</evidence>
<organism evidence="8 10">
    <name type="scientific">Plasmodiophora brassicae</name>
    <name type="common">Clubroot disease agent</name>
    <dbReference type="NCBI Taxonomy" id="37360"/>
    <lineage>
        <taxon>Eukaryota</taxon>
        <taxon>Sar</taxon>
        <taxon>Rhizaria</taxon>
        <taxon>Endomyxa</taxon>
        <taxon>Phytomyxea</taxon>
        <taxon>Plasmodiophorida</taxon>
        <taxon>Plasmodiophoridae</taxon>
        <taxon>Plasmodiophora</taxon>
    </lineage>
</organism>
<name>A0A0G4J2U5_PLABS</name>
<dbReference type="HAMAP" id="MF_03122">
    <property type="entry name" value="Ribosomal_eS1_euk"/>
    <property type="match status" value="1"/>
</dbReference>
<evidence type="ECO:0000313" key="9">
    <source>
        <dbReference type="EMBL" id="SPQ98826.1"/>
    </source>
</evidence>
<keyword evidence="4 5" id="KW-0687">Ribonucleoprotein</keyword>
<sequence>MAAGKGKRGGKKKGGKKVQDPFAKKEWYDVKAPSVFEVRQVGKTVVTRTSGNRLAGDSLRGRVFEVSLGDLKKDGEDEAFRKFKLRVEDVQGRNCLTNFYGMDLTTDKLRSLCRKWQTLIEAHADVKTTDGFVLRVFCIAFTRKRMNQIRKTSYAQSSQIRAIRKKIVEILNREVSTVDAMGLVGKLIPETIGKEIEKACQGIYPLQNVFIRKVKALHVPKVDTQHLLDIHAGLGKDAGKPVERAEAPMEE</sequence>
<evidence type="ECO:0000256" key="5">
    <source>
        <dbReference type="HAMAP-Rule" id="MF_03122"/>
    </source>
</evidence>
<keyword evidence="2 5" id="KW-0963">Cytoplasm</keyword>
<dbReference type="InterPro" id="IPR018281">
    <property type="entry name" value="Ribosomal_eS1_CS"/>
</dbReference>
<dbReference type="EMBL" id="OVEO01000010">
    <property type="protein sequence ID" value="SPQ98826.1"/>
    <property type="molecule type" value="Genomic_DNA"/>
</dbReference>
<dbReference type="Proteomes" id="UP000290189">
    <property type="component" value="Unassembled WGS sequence"/>
</dbReference>
<evidence type="ECO:0000313" key="11">
    <source>
        <dbReference type="Proteomes" id="UP000290189"/>
    </source>
</evidence>
<dbReference type="OrthoDB" id="9834376at2759"/>
<dbReference type="GO" id="GO:0003735">
    <property type="term" value="F:structural constituent of ribosome"/>
    <property type="evidence" value="ECO:0007669"/>
    <property type="project" value="UniProtKB-UniRule"/>
</dbReference>
<dbReference type="InterPro" id="IPR001593">
    <property type="entry name" value="Ribosomal_eS1"/>
</dbReference>